<feature type="region of interest" description="Disordered" evidence="1">
    <location>
        <begin position="78"/>
        <end position="100"/>
    </location>
</feature>
<accession>M3Y5X8</accession>
<dbReference type="AlphaFoldDB" id="M3Y5X8"/>
<dbReference type="EMBL" id="AEYP01098962">
    <property type="status" value="NOT_ANNOTATED_CDS"/>
    <property type="molecule type" value="Genomic_DNA"/>
</dbReference>
<dbReference type="InParanoid" id="M3Y5X8"/>
<evidence type="ECO:0000313" key="2">
    <source>
        <dbReference type="Ensembl" id="ENSMPUP00000006729.1"/>
    </source>
</evidence>
<sequence length="100" mass="10397">MRQMYFTAKSQTGSSRKPSLTTRTGDGGGQGGQGAHFACVSSTFPAVVLPHRSGKACLPVYPSMSSPGPEVHIVLISMSPAPNSNPHSEDSRPTLKPMGG</sequence>
<feature type="compositionally biased region" description="Polar residues" evidence="1">
    <location>
        <begin position="8"/>
        <end position="24"/>
    </location>
</feature>
<feature type="region of interest" description="Disordered" evidence="1">
    <location>
        <begin position="1"/>
        <end position="35"/>
    </location>
</feature>
<dbReference type="Ensembl" id="ENSMPUT00000006842.1">
    <property type="protein sequence ID" value="ENSMPUP00000006729.1"/>
    <property type="gene ID" value="ENSMPUG00000006783.1"/>
</dbReference>
<dbReference type="HOGENOM" id="CLU_2305135_0_0_1"/>
<evidence type="ECO:0000256" key="1">
    <source>
        <dbReference type="SAM" id="MobiDB-lite"/>
    </source>
</evidence>
<proteinExistence type="predicted"/>
<name>M3Y5X8_MUSPF</name>
<reference evidence="2" key="1">
    <citation type="submission" date="2024-06" db="UniProtKB">
        <authorList>
            <consortium name="Ensembl"/>
        </authorList>
    </citation>
    <scope>IDENTIFICATION</scope>
</reference>
<protein>
    <submittedName>
        <fullName evidence="2">Uncharacterized protein</fullName>
    </submittedName>
</protein>
<feature type="compositionally biased region" description="Gly residues" evidence="1">
    <location>
        <begin position="25"/>
        <end position="34"/>
    </location>
</feature>
<organism evidence="2">
    <name type="scientific">Mustela putorius furo</name>
    <name type="common">European domestic ferret</name>
    <name type="synonym">Mustela furo</name>
    <dbReference type="NCBI Taxonomy" id="9669"/>
    <lineage>
        <taxon>Eukaryota</taxon>
        <taxon>Metazoa</taxon>
        <taxon>Chordata</taxon>
        <taxon>Craniata</taxon>
        <taxon>Vertebrata</taxon>
        <taxon>Euteleostomi</taxon>
        <taxon>Mammalia</taxon>
        <taxon>Eutheria</taxon>
        <taxon>Laurasiatheria</taxon>
        <taxon>Carnivora</taxon>
        <taxon>Caniformia</taxon>
        <taxon>Musteloidea</taxon>
        <taxon>Mustelidae</taxon>
        <taxon>Mustelinae</taxon>
        <taxon>Mustela</taxon>
    </lineage>
</organism>